<gene>
    <name evidence="1" type="ORF">S01H4_55879</name>
</gene>
<reference evidence="1" key="1">
    <citation type="journal article" date="2014" name="Front. Microbiol.">
        <title>High frequency of phylogenetically diverse reductive dehalogenase-homologous genes in deep subseafloor sedimentary metagenomes.</title>
        <authorList>
            <person name="Kawai M."/>
            <person name="Futagami T."/>
            <person name="Toyoda A."/>
            <person name="Takaki Y."/>
            <person name="Nishi S."/>
            <person name="Hori S."/>
            <person name="Arai W."/>
            <person name="Tsubouchi T."/>
            <person name="Morono Y."/>
            <person name="Uchiyama I."/>
            <person name="Ito T."/>
            <person name="Fujiyama A."/>
            <person name="Inagaki F."/>
            <person name="Takami H."/>
        </authorList>
    </citation>
    <scope>NUCLEOTIDE SEQUENCE</scope>
    <source>
        <strain evidence="1">Expedition CK06-06</strain>
    </source>
</reference>
<name>X1DMV8_9ZZZZ</name>
<protein>
    <recommendedName>
        <fullName evidence="2">Radical SAM core domain-containing protein</fullName>
    </recommendedName>
</protein>
<sequence length="39" mass="4359">MSTKQIMHLIDQIDDLGVLALSFTGGEPTLRKDLPDLIY</sequence>
<accession>X1DMV8</accession>
<comment type="caution">
    <text evidence="1">The sequence shown here is derived from an EMBL/GenBank/DDBJ whole genome shotgun (WGS) entry which is preliminary data.</text>
</comment>
<feature type="non-terminal residue" evidence="1">
    <location>
        <position position="39"/>
    </location>
</feature>
<dbReference type="InterPro" id="IPR013785">
    <property type="entry name" value="Aldolase_TIM"/>
</dbReference>
<proteinExistence type="predicted"/>
<dbReference type="EMBL" id="BART01032307">
    <property type="protein sequence ID" value="GAH09575.1"/>
    <property type="molecule type" value="Genomic_DNA"/>
</dbReference>
<dbReference type="SUPFAM" id="SSF102114">
    <property type="entry name" value="Radical SAM enzymes"/>
    <property type="match status" value="1"/>
</dbReference>
<dbReference type="Gene3D" id="3.20.20.70">
    <property type="entry name" value="Aldolase class I"/>
    <property type="match status" value="1"/>
</dbReference>
<dbReference type="InterPro" id="IPR058240">
    <property type="entry name" value="rSAM_sf"/>
</dbReference>
<evidence type="ECO:0008006" key="2">
    <source>
        <dbReference type="Google" id="ProtNLM"/>
    </source>
</evidence>
<dbReference type="AlphaFoldDB" id="X1DMV8"/>
<organism evidence="1">
    <name type="scientific">marine sediment metagenome</name>
    <dbReference type="NCBI Taxonomy" id="412755"/>
    <lineage>
        <taxon>unclassified sequences</taxon>
        <taxon>metagenomes</taxon>
        <taxon>ecological metagenomes</taxon>
    </lineage>
</organism>
<evidence type="ECO:0000313" key="1">
    <source>
        <dbReference type="EMBL" id="GAH09575.1"/>
    </source>
</evidence>